<dbReference type="HOGENOM" id="CLU_177748_1_1_3"/>
<sequence length="67" mass="7805">MTYKNHVNPWCIVRQLPNQQSRLIVRFHRRGDAEAHLQILRSKNPTASYEVIFDVTSAQPHLLAQPI</sequence>
<dbReference type="RefSeq" id="WP_015185849.1">
    <property type="nucleotide sequence ID" value="NC_019738.1"/>
</dbReference>
<dbReference type="AlphaFoldDB" id="K9WMT2"/>
<reference evidence="1 2" key="1">
    <citation type="submission" date="2012-06" db="EMBL/GenBank/DDBJ databases">
        <title>Finished chromosome of genome of Microcoleus sp. PCC 7113.</title>
        <authorList>
            <consortium name="US DOE Joint Genome Institute"/>
            <person name="Gugger M."/>
            <person name="Coursin T."/>
            <person name="Rippka R."/>
            <person name="Tandeau De Marsac N."/>
            <person name="Huntemann M."/>
            <person name="Wei C.-L."/>
            <person name="Han J."/>
            <person name="Detter J.C."/>
            <person name="Han C."/>
            <person name="Tapia R."/>
            <person name="Chen A."/>
            <person name="Kyrpides N."/>
            <person name="Mavromatis K."/>
            <person name="Markowitz V."/>
            <person name="Szeto E."/>
            <person name="Ivanova N."/>
            <person name="Pagani I."/>
            <person name="Pati A."/>
            <person name="Goodwin L."/>
            <person name="Nordberg H.P."/>
            <person name="Cantor M.N."/>
            <person name="Hua S.X."/>
            <person name="Woyke T."/>
            <person name="Kerfeld C.A."/>
        </authorList>
    </citation>
    <scope>NUCLEOTIDE SEQUENCE [LARGE SCALE GENOMIC DNA]</scope>
    <source>
        <strain evidence="1 2">PCC 7113</strain>
    </source>
</reference>
<organism evidence="1 2">
    <name type="scientific">Allocoleopsis franciscana PCC 7113</name>
    <dbReference type="NCBI Taxonomy" id="1173027"/>
    <lineage>
        <taxon>Bacteria</taxon>
        <taxon>Bacillati</taxon>
        <taxon>Cyanobacteriota</taxon>
        <taxon>Cyanophyceae</taxon>
        <taxon>Coleofasciculales</taxon>
        <taxon>Coleofasciculaceae</taxon>
        <taxon>Allocoleopsis</taxon>
        <taxon>Allocoleopsis franciscana</taxon>
    </lineage>
</organism>
<evidence type="ECO:0000313" key="1">
    <source>
        <dbReference type="EMBL" id="AFZ21720.1"/>
    </source>
</evidence>
<gene>
    <name evidence="1" type="ORF">Mic7113_6126</name>
</gene>
<dbReference type="Proteomes" id="UP000010471">
    <property type="component" value="Chromosome"/>
</dbReference>
<dbReference type="OrthoDB" id="489126at2"/>
<keyword evidence="2" id="KW-1185">Reference proteome</keyword>
<proteinExistence type="predicted"/>
<dbReference type="KEGG" id="mic:Mic7113_6126"/>
<protein>
    <submittedName>
        <fullName evidence="1">Uncharacterized protein</fullName>
    </submittedName>
</protein>
<evidence type="ECO:0000313" key="2">
    <source>
        <dbReference type="Proteomes" id="UP000010471"/>
    </source>
</evidence>
<name>K9WMT2_9CYAN</name>
<accession>K9WMT2</accession>
<dbReference type="EMBL" id="CP003630">
    <property type="protein sequence ID" value="AFZ21720.1"/>
    <property type="molecule type" value="Genomic_DNA"/>
</dbReference>